<accession>A0A4Y8L222</accession>
<dbReference type="Pfam" id="PF07715">
    <property type="entry name" value="Plug"/>
    <property type="match status" value="1"/>
</dbReference>
<dbReference type="SUPFAM" id="SSF49464">
    <property type="entry name" value="Carboxypeptidase regulatory domain-like"/>
    <property type="match status" value="1"/>
</dbReference>
<evidence type="ECO:0000259" key="12">
    <source>
        <dbReference type="Pfam" id="PF00593"/>
    </source>
</evidence>
<keyword evidence="2 10" id="KW-0813">Transport</keyword>
<dbReference type="InterPro" id="IPR039426">
    <property type="entry name" value="TonB-dep_rcpt-like"/>
</dbReference>
<keyword evidence="6 11" id="KW-0798">TonB box</keyword>
<evidence type="ECO:0000256" key="7">
    <source>
        <dbReference type="ARBA" id="ARBA00023136"/>
    </source>
</evidence>
<keyword evidence="4 10" id="KW-0812">Transmembrane</keyword>
<dbReference type="SUPFAM" id="SSF56935">
    <property type="entry name" value="Porins"/>
    <property type="match status" value="1"/>
</dbReference>
<dbReference type="EMBL" id="SOML01000005">
    <property type="protein sequence ID" value="TFD96327.1"/>
    <property type="molecule type" value="Genomic_DNA"/>
</dbReference>
<evidence type="ECO:0000256" key="5">
    <source>
        <dbReference type="ARBA" id="ARBA00022729"/>
    </source>
</evidence>
<keyword evidence="8 14" id="KW-0675">Receptor</keyword>
<dbReference type="InterPro" id="IPR012910">
    <property type="entry name" value="Plug_dom"/>
</dbReference>
<dbReference type="InterPro" id="IPR000531">
    <property type="entry name" value="Beta-barrel_TonB"/>
</dbReference>
<dbReference type="GO" id="GO:0009279">
    <property type="term" value="C:cell outer membrane"/>
    <property type="evidence" value="ECO:0007669"/>
    <property type="project" value="UniProtKB-SubCell"/>
</dbReference>
<keyword evidence="5" id="KW-0732">Signal</keyword>
<evidence type="ECO:0000256" key="4">
    <source>
        <dbReference type="ARBA" id="ARBA00022692"/>
    </source>
</evidence>
<dbReference type="Gene3D" id="2.40.170.20">
    <property type="entry name" value="TonB-dependent receptor, beta-barrel domain"/>
    <property type="match status" value="1"/>
</dbReference>
<dbReference type="PANTHER" id="PTHR30069">
    <property type="entry name" value="TONB-DEPENDENT OUTER MEMBRANE RECEPTOR"/>
    <property type="match status" value="1"/>
</dbReference>
<keyword evidence="3 10" id="KW-1134">Transmembrane beta strand</keyword>
<gene>
    <name evidence="14" type="ORF">E2605_09140</name>
</gene>
<feature type="domain" description="TonB-dependent receptor-like beta-barrel" evidence="12">
    <location>
        <begin position="377"/>
        <end position="753"/>
    </location>
</feature>
<name>A0A4Y8L222_9BACT</name>
<evidence type="ECO:0000256" key="3">
    <source>
        <dbReference type="ARBA" id="ARBA00022452"/>
    </source>
</evidence>
<keyword evidence="15" id="KW-1185">Reference proteome</keyword>
<evidence type="ECO:0000313" key="14">
    <source>
        <dbReference type="EMBL" id="TFD96327.1"/>
    </source>
</evidence>
<dbReference type="Gene3D" id="2.170.130.10">
    <property type="entry name" value="TonB-dependent receptor, plug domain"/>
    <property type="match status" value="1"/>
</dbReference>
<dbReference type="GO" id="GO:0015344">
    <property type="term" value="F:siderophore uptake transmembrane transporter activity"/>
    <property type="evidence" value="ECO:0007669"/>
    <property type="project" value="TreeGrafter"/>
</dbReference>
<keyword evidence="9 10" id="KW-0998">Cell outer membrane</keyword>
<dbReference type="Pfam" id="PF00593">
    <property type="entry name" value="TonB_dep_Rec_b-barrel"/>
    <property type="match status" value="1"/>
</dbReference>
<dbReference type="InterPro" id="IPR008969">
    <property type="entry name" value="CarboxyPept-like_regulatory"/>
</dbReference>
<dbReference type="AlphaFoldDB" id="A0A4Y8L222"/>
<proteinExistence type="inferred from homology"/>
<organism evidence="14 15">
    <name type="scientific">Dysgonomonas capnocytophagoides</name>
    <dbReference type="NCBI Taxonomy" id="45254"/>
    <lineage>
        <taxon>Bacteria</taxon>
        <taxon>Pseudomonadati</taxon>
        <taxon>Bacteroidota</taxon>
        <taxon>Bacteroidia</taxon>
        <taxon>Bacteroidales</taxon>
        <taxon>Dysgonomonadaceae</taxon>
        <taxon>Dysgonomonas</taxon>
    </lineage>
</organism>
<dbReference type="PROSITE" id="PS52016">
    <property type="entry name" value="TONB_DEPENDENT_REC_3"/>
    <property type="match status" value="1"/>
</dbReference>
<protein>
    <submittedName>
        <fullName evidence="14">TonB-dependent receptor</fullName>
    </submittedName>
</protein>
<comment type="subcellular location">
    <subcellularLocation>
        <location evidence="1 10">Cell outer membrane</location>
        <topology evidence="1 10">Multi-pass membrane protein</topology>
    </subcellularLocation>
</comment>
<dbReference type="Proteomes" id="UP000297861">
    <property type="component" value="Unassembled WGS sequence"/>
</dbReference>
<sequence>MKYKIFLLFAFFIKITIIQAQSVIGVVYDKQSKEPLAGVNVTISALNKTTLSDSQGRFVFSNLQDGEYEIQVSYIGMLQENRVFSIENQKTTKLSIYLRNDPKLLDEVTITAKGDRREVREVKRSGVPVTVIDGSSFAGRGTSISDVLNHQLGVKLRSTGGVGDQTKINVRGLEGNRVQIYINGMPLNTPDGSFSINDIPLQFIDRVEIYKGIVPPEFGGDGLGGAVNIVTIDPEGGYLDAAYSFKSYGIYDASITLKQYLAKPQLYLTLYGAGLSAKNNYTMLSPYVDGLKIKRDHNKYHNFTLASTVSFENRYFDEAEIEASVYKTKKQIQGVANNIRYAETEVTTFGIAPKLEKKKFLTEKLDFKLSGMAAYYISCLNDTSTYLYDFTGNRLANSGRGEIGTVPNLSDDRIQDYRYNLNFKYHLSSHMFVNLNNNFNLVHTQFRDTIADRYMKTDFTNEASTLTGIITSLSVENRWFTDKLTTVLTGRNYNYHLSGKMVNTFYGTTTEPEELSRNDMYWGYSLALKYDFARNWLVKAAYEHNYRLPKKDEVLGDRASVISNAKIEPEQADNYNIGIMFDRYYSSNSRLQVEANSFLIDVRNMIQLRTNAGYYGHYNVGKAQLYGMEAEIKWDINANWYISSNITWQKSINKTKYIGGTNSPDASYNLQMPHIPILYANWMLDYRKNNMFGGKAQYSRFYYEGSLTDKYYYGYKLSSNQNYNIPTTLIHTLGMEYAVMNRRLSFALECDNILDNERQTNFNYPLPGRTFQIKIRWTSLKL</sequence>
<feature type="domain" description="TonB-dependent receptor plug" evidence="13">
    <location>
        <begin position="123"/>
        <end position="226"/>
    </location>
</feature>
<dbReference type="PANTHER" id="PTHR30069:SF29">
    <property type="entry name" value="HEMOGLOBIN AND HEMOGLOBIN-HAPTOGLOBIN-BINDING PROTEIN 1-RELATED"/>
    <property type="match status" value="1"/>
</dbReference>
<evidence type="ECO:0000259" key="13">
    <source>
        <dbReference type="Pfam" id="PF07715"/>
    </source>
</evidence>
<dbReference type="GO" id="GO:0044718">
    <property type="term" value="P:siderophore transmembrane transport"/>
    <property type="evidence" value="ECO:0007669"/>
    <property type="project" value="TreeGrafter"/>
</dbReference>
<evidence type="ECO:0000256" key="1">
    <source>
        <dbReference type="ARBA" id="ARBA00004571"/>
    </source>
</evidence>
<evidence type="ECO:0000256" key="11">
    <source>
        <dbReference type="RuleBase" id="RU003357"/>
    </source>
</evidence>
<dbReference type="OrthoDB" id="9812892at2"/>
<dbReference type="RefSeq" id="WP_134436221.1">
    <property type="nucleotide sequence ID" value="NZ_JBKUNW010000017.1"/>
</dbReference>
<evidence type="ECO:0000256" key="6">
    <source>
        <dbReference type="ARBA" id="ARBA00023077"/>
    </source>
</evidence>
<comment type="caution">
    <text evidence="14">The sequence shown here is derived from an EMBL/GenBank/DDBJ whole genome shotgun (WGS) entry which is preliminary data.</text>
</comment>
<evidence type="ECO:0000256" key="8">
    <source>
        <dbReference type="ARBA" id="ARBA00023170"/>
    </source>
</evidence>
<comment type="similarity">
    <text evidence="10 11">Belongs to the TonB-dependent receptor family.</text>
</comment>
<evidence type="ECO:0000313" key="15">
    <source>
        <dbReference type="Proteomes" id="UP000297861"/>
    </source>
</evidence>
<evidence type="ECO:0000256" key="9">
    <source>
        <dbReference type="ARBA" id="ARBA00023237"/>
    </source>
</evidence>
<reference evidence="14 15" key="1">
    <citation type="submission" date="2019-03" db="EMBL/GenBank/DDBJ databases">
        <title>San Antonio Military Medical Center submission to MRSN (WRAIR), pending publication.</title>
        <authorList>
            <person name="Blyth D.M."/>
            <person name="Mccarthy S.L."/>
            <person name="Schall S.E."/>
            <person name="Stam J.A."/>
            <person name="Ong A.C."/>
            <person name="Mcgann P.T."/>
        </authorList>
    </citation>
    <scope>NUCLEOTIDE SEQUENCE [LARGE SCALE GENOMIC DNA]</scope>
    <source>
        <strain evidence="14 15">MRSN571793</strain>
    </source>
</reference>
<evidence type="ECO:0000256" key="10">
    <source>
        <dbReference type="PROSITE-ProRule" id="PRU01360"/>
    </source>
</evidence>
<evidence type="ECO:0000256" key="2">
    <source>
        <dbReference type="ARBA" id="ARBA00022448"/>
    </source>
</evidence>
<keyword evidence="7 10" id="KW-0472">Membrane</keyword>
<dbReference type="InterPro" id="IPR036942">
    <property type="entry name" value="Beta-barrel_TonB_sf"/>
</dbReference>
<dbReference type="Gene3D" id="2.60.40.1120">
    <property type="entry name" value="Carboxypeptidase-like, regulatory domain"/>
    <property type="match status" value="1"/>
</dbReference>
<dbReference type="Pfam" id="PF13715">
    <property type="entry name" value="CarbopepD_reg_2"/>
    <property type="match status" value="1"/>
</dbReference>
<dbReference type="InterPro" id="IPR037066">
    <property type="entry name" value="Plug_dom_sf"/>
</dbReference>